<name>A0AAV8YN59_9CUCU</name>
<dbReference type="Gene3D" id="1.25.40.610">
    <property type="match status" value="1"/>
</dbReference>
<evidence type="ECO:0000313" key="5">
    <source>
        <dbReference type="EMBL" id="KAJ8953235.1"/>
    </source>
</evidence>
<keyword evidence="2" id="KW-0430">Lectin</keyword>
<dbReference type="Proteomes" id="UP001162162">
    <property type="component" value="Unassembled WGS sequence"/>
</dbReference>
<evidence type="ECO:0000313" key="6">
    <source>
        <dbReference type="Proteomes" id="UP001162162"/>
    </source>
</evidence>
<gene>
    <name evidence="5" type="ORF">NQ318_015815</name>
</gene>
<dbReference type="Gene3D" id="2.60.120.740">
    <property type="match status" value="1"/>
</dbReference>
<evidence type="ECO:0000256" key="1">
    <source>
        <dbReference type="ARBA" id="ARBA00010933"/>
    </source>
</evidence>
<dbReference type="EMBL" id="JAPWTK010000058">
    <property type="protein sequence ID" value="KAJ8953235.1"/>
    <property type="molecule type" value="Genomic_DNA"/>
</dbReference>
<dbReference type="PROSITE" id="PS50228">
    <property type="entry name" value="SUEL_LECTIN"/>
    <property type="match status" value="1"/>
</dbReference>
<evidence type="ECO:0000259" key="4">
    <source>
        <dbReference type="PROSITE" id="PS50228"/>
    </source>
</evidence>
<evidence type="ECO:0000256" key="3">
    <source>
        <dbReference type="SAM" id="MobiDB-lite"/>
    </source>
</evidence>
<dbReference type="FunFam" id="2.60.120.740:FF:000001">
    <property type="entry name" value="Adhesion G protein-coupled receptor L2"/>
    <property type="match status" value="1"/>
</dbReference>
<comment type="similarity">
    <text evidence="1">Belongs to the G-protein coupled receptor 2 family. LN-TM7 subfamily.</text>
</comment>
<dbReference type="GO" id="GO:0030246">
    <property type="term" value="F:carbohydrate binding"/>
    <property type="evidence" value="ECO:0007669"/>
    <property type="project" value="UniProtKB-KW"/>
</dbReference>
<comment type="caution">
    <text evidence="5">The sequence shown here is derived from an EMBL/GenBank/DDBJ whole genome shotgun (WGS) entry which is preliminary data.</text>
</comment>
<proteinExistence type="inferred from homology"/>
<organism evidence="5 6">
    <name type="scientific">Aromia moschata</name>
    <dbReference type="NCBI Taxonomy" id="1265417"/>
    <lineage>
        <taxon>Eukaryota</taxon>
        <taxon>Metazoa</taxon>
        <taxon>Ecdysozoa</taxon>
        <taxon>Arthropoda</taxon>
        <taxon>Hexapoda</taxon>
        <taxon>Insecta</taxon>
        <taxon>Pterygota</taxon>
        <taxon>Neoptera</taxon>
        <taxon>Endopterygota</taxon>
        <taxon>Coleoptera</taxon>
        <taxon>Polyphaga</taxon>
        <taxon>Cucujiformia</taxon>
        <taxon>Chrysomeloidea</taxon>
        <taxon>Cerambycidae</taxon>
        <taxon>Cerambycinae</taxon>
        <taxon>Callichromatini</taxon>
        <taxon>Aromia</taxon>
    </lineage>
</organism>
<dbReference type="CDD" id="cd22830">
    <property type="entry name" value="Gal_Rha_Lectin_dCirl"/>
    <property type="match status" value="1"/>
</dbReference>
<feature type="compositionally biased region" description="Low complexity" evidence="3">
    <location>
        <begin position="164"/>
        <end position="184"/>
    </location>
</feature>
<feature type="region of interest" description="Disordered" evidence="3">
    <location>
        <begin position="355"/>
        <end position="384"/>
    </location>
</feature>
<protein>
    <recommendedName>
        <fullName evidence="4">SUEL-type lectin domain-containing protein</fullName>
    </recommendedName>
</protein>
<sequence length="384" mass="42208">FYVNFYYTYIIPFEIVAEYRYETAYACEGKILKIECKAGELIKLIRANYGRFSITICNDHGHTDWSVDCMSPKSRMVLQSRCTDKQNCTIDVNNDTFGDPCPGTSKYIEAHYVCSHEVKGDDDDDHQQAEPAVADHVAATNVEHNKAAHSAATSPDAVLEDHASAAGTSSGPSPTTTTRSPSTANNHFSATPPPQPAYDDADDDVYPEEITTLPFTTVTPKAGEPPRVTTPDGMMQPYTNEPSILTAGEIDPDNMPYQCSPITVRSIYWNWTKANTTAIQPCPGVPQASQNGTASRCPARHPTWYPSNPDLSECRSVWLTSLEQRINAGRDPLVSITNDLAQVTSSKTLYGGDMMITDEDHTEDGGEDEQGHPNVPRHQAEGRR</sequence>
<evidence type="ECO:0000256" key="2">
    <source>
        <dbReference type="ARBA" id="ARBA00022734"/>
    </source>
</evidence>
<dbReference type="InterPro" id="IPR000922">
    <property type="entry name" value="Lectin_gal-bd_dom"/>
</dbReference>
<dbReference type="InterPro" id="IPR043159">
    <property type="entry name" value="Lectin_gal-bd_sf"/>
</dbReference>
<accession>A0AAV8YN59</accession>
<dbReference type="Gene3D" id="4.10.1240.10">
    <property type="entry name" value="GPCR, family 2, extracellular hormone receptor domain"/>
    <property type="match status" value="1"/>
</dbReference>
<dbReference type="Pfam" id="PF02140">
    <property type="entry name" value="SUEL_Lectin"/>
    <property type="match status" value="1"/>
</dbReference>
<feature type="compositionally biased region" description="Acidic residues" evidence="3">
    <location>
        <begin position="356"/>
        <end position="368"/>
    </location>
</feature>
<feature type="region of interest" description="Disordered" evidence="3">
    <location>
        <begin position="144"/>
        <end position="237"/>
    </location>
</feature>
<dbReference type="InterPro" id="IPR036445">
    <property type="entry name" value="GPCR_2_extracell_dom_sf"/>
</dbReference>
<dbReference type="AlphaFoldDB" id="A0AAV8YN59"/>
<dbReference type="GO" id="GO:0016020">
    <property type="term" value="C:membrane"/>
    <property type="evidence" value="ECO:0007669"/>
    <property type="project" value="InterPro"/>
</dbReference>
<reference evidence="5" key="1">
    <citation type="journal article" date="2023" name="Insect Mol. Biol.">
        <title>Genome sequencing provides insights into the evolution of gene families encoding plant cell wall-degrading enzymes in longhorned beetles.</title>
        <authorList>
            <person name="Shin N.R."/>
            <person name="Okamura Y."/>
            <person name="Kirsch R."/>
            <person name="Pauchet Y."/>
        </authorList>
    </citation>
    <scope>NUCLEOTIDE SEQUENCE</scope>
    <source>
        <strain evidence="5">AMC_N1</strain>
    </source>
</reference>
<dbReference type="GO" id="GO:0004930">
    <property type="term" value="F:G protein-coupled receptor activity"/>
    <property type="evidence" value="ECO:0007669"/>
    <property type="project" value="InterPro"/>
</dbReference>
<keyword evidence="6" id="KW-1185">Reference proteome</keyword>
<feature type="domain" description="SUEL-type lectin" evidence="4">
    <location>
        <begin position="26"/>
        <end position="115"/>
    </location>
</feature>
<dbReference type="PANTHER" id="PTHR46780">
    <property type="entry name" value="PROTEIN EVA-1"/>
    <property type="match status" value="1"/>
</dbReference>
<feature type="non-terminal residue" evidence="5">
    <location>
        <position position="1"/>
    </location>
</feature>